<gene>
    <name evidence="3" type="ORF">E4099_05370</name>
</gene>
<keyword evidence="4" id="KW-1185">Reference proteome</keyword>
<comment type="caution">
    <text evidence="3">The sequence shown here is derived from an EMBL/GenBank/DDBJ whole genome shotgun (WGS) entry which is preliminary data.</text>
</comment>
<evidence type="ECO:0000259" key="2">
    <source>
        <dbReference type="Pfam" id="PF25232"/>
    </source>
</evidence>
<evidence type="ECO:0000313" key="3">
    <source>
        <dbReference type="EMBL" id="TGB16473.1"/>
    </source>
</evidence>
<sequence>MRLVSRTARRKHREALSTADEIKNVFAELNAELVALEEERLARLEEGLRRLFSEEENGRGMSRSVHRYVDFTISWDPETEINRAVTCVSGDLSDCGASSGWLGTEDEIVDWMTRHTRDTRHLRYSRTMQDIAVMLPPGGMPKGVTHTLPDGWVPPGGAGA</sequence>
<dbReference type="EMBL" id="SRID01000028">
    <property type="protein sequence ID" value="TGB16473.1"/>
    <property type="molecule type" value="Genomic_DNA"/>
</dbReference>
<dbReference type="RefSeq" id="WP_135337769.1">
    <property type="nucleotide sequence ID" value="NZ_JBHLTX010000036.1"/>
</dbReference>
<keyword evidence="1" id="KW-0175">Coiled coil</keyword>
<protein>
    <recommendedName>
        <fullName evidence="2">DUF7848 domain-containing protein</fullName>
    </recommendedName>
</protein>
<dbReference type="Pfam" id="PF25232">
    <property type="entry name" value="DUF7848"/>
    <property type="match status" value="1"/>
</dbReference>
<dbReference type="InterPro" id="IPR057170">
    <property type="entry name" value="DUF7848"/>
</dbReference>
<dbReference type="Proteomes" id="UP000297948">
    <property type="component" value="Unassembled WGS sequence"/>
</dbReference>
<dbReference type="AlphaFoldDB" id="A0A4Z0HHP2"/>
<evidence type="ECO:0000313" key="4">
    <source>
        <dbReference type="Proteomes" id="UP000297948"/>
    </source>
</evidence>
<feature type="coiled-coil region" evidence="1">
    <location>
        <begin position="19"/>
        <end position="54"/>
    </location>
</feature>
<organism evidence="3 4">
    <name type="scientific">Streptomyces palmae</name>
    <dbReference type="NCBI Taxonomy" id="1701085"/>
    <lineage>
        <taxon>Bacteria</taxon>
        <taxon>Bacillati</taxon>
        <taxon>Actinomycetota</taxon>
        <taxon>Actinomycetes</taxon>
        <taxon>Kitasatosporales</taxon>
        <taxon>Streptomycetaceae</taxon>
        <taxon>Streptomyces</taxon>
    </lineage>
</organism>
<reference evidence="3 4" key="1">
    <citation type="submission" date="2019-03" db="EMBL/GenBank/DDBJ databases">
        <authorList>
            <person name="Gonzalez-Pimentel J.L."/>
        </authorList>
    </citation>
    <scope>NUCLEOTIDE SEQUENCE [LARGE SCALE GENOMIC DNA]</scope>
    <source>
        <strain evidence="3 4">JCM 31289</strain>
    </source>
</reference>
<accession>A0A4Z0HHP2</accession>
<dbReference type="OrthoDB" id="4254348at2"/>
<evidence type="ECO:0000256" key="1">
    <source>
        <dbReference type="SAM" id="Coils"/>
    </source>
</evidence>
<name>A0A4Z0HHP2_9ACTN</name>
<proteinExistence type="predicted"/>
<feature type="domain" description="DUF7848" evidence="2">
    <location>
        <begin position="61"/>
        <end position="136"/>
    </location>
</feature>